<evidence type="ECO:0000313" key="11">
    <source>
        <dbReference type="Proteomes" id="UP000632222"/>
    </source>
</evidence>
<dbReference type="InterPro" id="IPR044304">
    <property type="entry name" value="NUBPL-like"/>
</dbReference>
<evidence type="ECO:0000256" key="5">
    <source>
        <dbReference type="ARBA" id="ARBA00022840"/>
    </source>
</evidence>
<dbReference type="PROSITE" id="PS01215">
    <property type="entry name" value="MRP"/>
    <property type="match status" value="1"/>
</dbReference>
<dbReference type="InterPro" id="IPR027417">
    <property type="entry name" value="P-loop_NTPase"/>
</dbReference>
<comment type="subunit">
    <text evidence="8">Homodimer.</text>
</comment>
<keyword evidence="8" id="KW-0378">Hydrolase</keyword>
<dbReference type="InterPro" id="IPR019591">
    <property type="entry name" value="Mrp/NBP35_ATP-bd"/>
</dbReference>
<dbReference type="RefSeq" id="WP_189002232.1">
    <property type="nucleotide sequence ID" value="NZ_BMOD01000004.1"/>
</dbReference>
<organism evidence="10 11">
    <name type="scientific">Deinococcus roseus</name>
    <dbReference type="NCBI Taxonomy" id="392414"/>
    <lineage>
        <taxon>Bacteria</taxon>
        <taxon>Thermotogati</taxon>
        <taxon>Deinococcota</taxon>
        <taxon>Deinococci</taxon>
        <taxon>Deinococcales</taxon>
        <taxon>Deinococcaceae</taxon>
        <taxon>Deinococcus</taxon>
    </lineage>
</organism>
<keyword evidence="6 8" id="KW-0408">Iron</keyword>
<keyword evidence="4 8" id="KW-0547">Nucleotide-binding</keyword>
<evidence type="ECO:0000256" key="3">
    <source>
        <dbReference type="ARBA" id="ARBA00022723"/>
    </source>
</evidence>
<feature type="domain" description="MIP18 family-like" evidence="9">
    <location>
        <begin position="8"/>
        <end position="77"/>
    </location>
</feature>
<evidence type="ECO:0000256" key="7">
    <source>
        <dbReference type="ARBA" id="ARBA00023014"/>
    </source>
</evidence>
<comment type="similarity">
    <text evidence="8">Belongs to the Mrp/NBP35 ATP-binding proteins family.</text>
</comment>
<dbReference type="Pfam" id="PF10609">
    <property type="entry name" value="ParA"/>
    <property type="match status" value="1"/>
</dbReference>
<dbReference type="Gene3D" id="3.30.300.130">
    <property type="entry name" value="Fe-S cluster assembly (FSCA)"/>
    <property type="match status" value="1"/>
</dbReference>
<comment type="similarity">
    <text evidence="2">In the C-terminal section; belongs to the Mrp/NBP35 ATP-binding proteins family.</text>
</comment>
<feature type="binding site" evidence="8">
    <location>
        <begin position="102"/>
        <end position="109"/>
    </location>
    <ligand>
        <name>ATP</name>
        <dbReference type="ChEBI" id="CHEBI:30616"/>
    </ligand>
</feature>
<dbReference type="Proteomes" id="UP000632222">
    <property type="component" value="Unassembled WGS sequence"/>
</dbReference>
<dbReference type="InterPro" id="IPR000808">
    <property type="entry name" value="Mrp-like_CS"/>
</dbReference>
<evidence type="ECO:0000256" key="2">
    <source>
        <dbReference type="ARBA" id="ARBA00008205"/>
    </source>
</evidence>
<dbReference type="EMBL" id="BMOD01000004">
    <property type="protein sequence ID" value="GGJ31291.1"/>
    <property type="molecule type" value="Genomic_DNA"/>
</dbReference>
<dbReference type="PANTHER" id="PTHR42961:SF2">
    <property type="entry name" value="IRON-SULFUR PROTEIN NUBPL"/>
    <property type="match status" value="1"/>
</dbReference>
<comment type="function">
    <text evidence="8">Binds and transfers iron-sulfur (Fe-S) clusters to target apoproteins. Can hydrolyze ATP.</text>
</comment>
<gene>
    <name evidence="10" type="primary">mrp</name>
    <name evidence="10" type="ORF">GCM10008938_16840</name>
</gene>
<dbReference type="HAMAP" id="MF_02040">
    <property type="entry name" value="Mrp_NBP35"/>
    <property type="match status" value="1"/>
</dbReference>
<dbReference type="CDD" id="cd02037">
    <property type="entry name" value="Mrp_NBP35"/>
    <property type="match status" value="1"/>
</dbReference>
<keyword evidence="11" id="KW-1185">Reference proteome</keyword>
<dbReference type="InterPro" id="IPR002744">
    <property type="entry name" value="MIP18-like"/>
</dbReference>
<evidence type="ECO:0000256" key="6">
    <source>
        <dbReference type="ARBA" id="ARBA00023004"/>
    </source>
</evidence>
<evidence type="ECO:0000259" key="9">
    <source>
        <dbReference type="Pfam" id="PF01883"/>
    </source>
</evidence>
<keyword evidence="5 8" id="KW-0067">ATP-binding</keyword>
<name>A0ABQ2CXQ5_9DEIO</name>
<evidence type="ECO:0000256" key="1">
    <source>
        <dbReference type="ARBA" id="ARBA00007352"/>
    </source>
</evidence>
<dbReference type="Gene3D" id="3.40.50.300">
    <property type="entry name" value="P-loop containing nucleotide triphosphate hydrolases"/>
    <property type="match status" value="1"/>
</dbReference>
<comment type="similarity">
    <text evidence="1">In the N-terminal section; belongs to the MIP18 family.</text>
</comment>
<reference evidence="11" key="1">
    <citation type="journal article" date="2019" name="Int. J. Syst. Evol. Microbiol.">
        <title>The Global Catalogue of Microorganisms (GCM) 10K type strain sequencing project: providing services to taxonomists for standard genome sequencing and annotation.</title>
        <authorList>
            <consortium name="The Broad Institute Genomics Platform"/>
            <consortium name="The Broad Institute Genome Sequencing Center for Infectious Disease"/>
            <person name="Wu L."/>
            <person name="Ma J."/>
        </authorList>
    </citation>
    <scope>NUCLEOTIDE SEQUENCE [LARGE SCALE GENOMIC DNA]</scope>
    <source>
        <strain evidence="11">JCM 14370</strain>
    </source>
</reference>
<dbReference type="PANTHER" id="PTHR42961">
    <property type="entry name" value="IRON-SULFUR PROTEIN NUBPL"/>
    <property type="match status" value="1"/>
</dbReference>
<keyword evidence="7 8" id="KW-0411">Iron-sulfur</keyword>
<dbReference type="Pfam" id="PF01883">
    <property type="entry name" value="FeS_assembly_P"/>
    <property type="match status" value="1"/>
</dbReference>
<protein>
    <recommendedName>
        <fullName evidence="8">Iron-sulfur cluster carrier protein</fullName>
    </recommendedName>
</protein>
<dbReference type="SUPFAM" id="SSF52540">
    <property type="entry name" value="P-loop containing nucleoside triphosphate hydrolases"/>
    <property type="match status" value="1"/>
</dbReference>
<dbReference type="SUPFAM" id="SSF117916">
    <property type="entry name" value="Fe-S cluster assembly (FSCA) domain-like"/>
    <property type="match status" value="1"/>
</dbReference>
<accession>A0ABQ2CXQ5</accession>
<evidence type="ECO:0000256" key="8">
    <source>
        <dbReference type="HAMAP-Rule" id="MF_02040"/>
    </source>
</evidence>
<sequence>MPVVTEDIVLKALSLVNDPELHQDLVSLGMVERVAVSGTQVHVKINLTTPACPLKGVIEADVRRAIETVGASSVNVEFGATVRASNKPALPGIQHVILVGSGKGGVGKSSVSTNLAIALAQSGAQVGLMDADIYGPSIAHMLGNTEDRIKANQNKQMLPLERFGVKFLSMANLVPAGQALVWRGPMLHGAIQQFLKEALWGELDYLIIDLPPGTGDVQLSLAQSVSITGAVIVTTPQDVALIDAARAMDMFKKSSIPMLGVIENMSYFIAPDTGTRYDIFGHGGGKRKAEQMSLHFLGEVPLDMPLREASDQGTPVVISHPESTSAQALVKISQNLAGRISVQSLQSLPML</sequence>
<comment type="caution">
    <text evidence="10">The sequence shown here is derived from an EMBL/GenBank/DDBJ whole genome shotgun (WGS) entry which is preliminary data.</text>
</comment>
<dbReference type="InterPro" id="IPR034904">
    <property type="entry name" value="FSCA_dom_sf"/>
</dbReference>
<evidence type="ECO:0000313" key="10">
    <source>
        <dbReference type="EMBL" id="GGJ31291.1"/>
    </source>
</evidence>
<dbReference type="InterPro" id="IPR033756">
    <property type="entry name" value="YlxH/NBP35"/>
</dbReference>
<evidence type="ECO:0000256" key="4">
    <source>
        <dbReference type="ARBA" id="ARBA00022741"/>
    </source>
</evidence>
<keyword evidence="3 8" id="KW-0479">Metal-binding</keyword>
<proteinExistence type="inferred from homology"/>